<evidence type="ECO:0000313" key="3">
    <source>
        <dbReference type="Proteomes" id="UP000799423"/>
    </source>
</evidence>
<reference evidence="2" key="1">
    <citation type="submission" date="2020-01" db="EMBL/GenBank/DDBJ databases">
        <authorList>
            <consortium name="DOE Joint Genome Institute"/>
            <person name="Haridas S."/>
            <person name="Albert R."/>
            <person name="Binder M."/>
            <person name="Bloem J."/>
            <person name="Labutti K."/>
            <person name="Salamov A."/>
            <person name="Andreopoulos B."/>
            <person name="Baker S.E."/>
            <person name="Barry K."/>
            <person name="Bills G."/>
            <person name="Bluhm B.H."/>
            <person name="Cannon C."/>
            <person name="Castanera R."/>
            <person name="Culley D.E."/>
            <person name="Daum C."/>
            <person name="Ezra D."/>
            <person name="Gonzalez J.B."/>
            <person name="Henrissat B."/>
            <person name="Kuo A."/>
            <person name="Liang C."/>
            <person name="Lipzen A."/>
            <person name="Lutzoni F."/>
            <person name="Magnuson J."/>
            <person name="Mondo S."/>
            <person name="Nolan M."/>
            <person name="Ohm R."/>
            <person name="Pangilinan J."/>
            <person name="Park H.-J."/>
            <person name="Ramirez L."/>
            <person name="Alfaro M."/>
            <person name="Sun H."/>
            <person name="Tritt A."/>
            <person name="Yoshinaga Y."/>
            <person name="Zwiers L.-H."/>
            <person name="Turgeon B.G."/>
            <person name="Goodwin S.B."/>
            <person name="Spatafora J.W."/>
            <person name="Crous P.W."/>
            <person name="Grigoriev I.V."/>
        </authorList>
    </citation>
    <scope>NUCLEOTIDE SEQUENCE</scope>
    <source>
        <strain evidence="2">IPT5</strain>
    </source>
</reference>
<keyword evidence="3" id="KW-1185">Reference proteome</keyword>
<feature type="compositionally biased region" description="Low complexity" evidence="1">
    <location>
        <begin position="191"/>
        <end position="205"/>
    </location>
</feature>
<feature type="region of interest" description="Disordered" evidence="1">
    <location>
        <begin position="191"/>
        <end position="212"/>
    </location>
</feature>
<dbReference type="Proteomes" id="UP000799423">
    <property type="component" value="Unassembled WGS sequence"/>
</dbReference>
<accession>A0A6A7AXI6</accession>
<organism evidence="2 3">
    <name type="scientific">Plenodomus tracheiphilus IPT5</name>
    <dbReference type="NCBI Taxonomy" id="1408161"/>
    <lineage>
        <taxon>Eukaryota</taxon>
        <taxon>Fungi</taxon>
        <taxon>Dikarya</taxon>
        <taxon>Ascomycota</taxon>
        <taxon>Pezizomycotina</taxon>
        <taxon>Dothideomycetes</taxon>
        <taxon>Pleosporomycetidae</taxon>
        <taxon>Pleosporales</taxon>
        <taxon>Pleosporineae</taxon>
        <taxon>Leptosphaeriaceae</taxon>
        <taxon>Plenodomus</taxon>
    </lineage>
</organism>
<dbReference type="AlphaFoldDB" id="A0A6A7AXI6"/>
<name>A0A6A7AXI6_9PLEO</name>
<sequence>MNAGDDDRSNIPLWTPYGWTAPITMTYSNVACPVACDPVSSSAQIESSTPSILNTPTPKPGTTTTTNVGSTPSPDPFEEPKVPQDILPTPNEVTVTPQPSQYTSSRSKSSQQPTPTPSGRSDIEFEEPSVPQRSPNPSSAGLVDEGIPESRFTPRSSSMSSSLNTPQADAQATPQPTPASSSILVVVASPSASPSATPAVSTPVAIPTTGRPSTCAGATDDLFTLNSNHWLVYCGRQGTGTPSLLDTSEQDSFLACLEYCTADRSCGAVQWAEATNGAPSSTCTRYIRLDAPNDNSPDMSGKFDVAFKAMEG</sequence>
<protein>
    <submittedName>
        <fullName evidence="2">Uncharacterized protein</fullName>
    </submittedName>
</protein>
<gene>
    <name evidence="2" type="ORF">T440DRAFT_471038</name>
</gene>
<feature type="region of interest" description="Disordered" evidence="1">
    <location>
        <begin position="46"/>
        <end position="178"/>
    </location>
</feature>
<proteinExistence type="predicted"/>
<feature type="compositionally biased region" description="Low complexity" evidence="1">
    <location>
        <begin position="54"/>
        <end position="72"/>
    </location>
</feature>
<evidence type="ECO:0000313" key="2">
    <source>
        <dbReference type="EMBL" id="KAF2847524.1"/>
    </source>
</evidence>
<dbReference type="EMBL" id="MU006325">
    <property type="protein sequence ID" value="KAF2847524.1"/>
    <property type="molecule type" value="Genomic_DNA"/>
</dbReference>
<evidence type="ECO:0000256" key="1">
    <source>
        <dbReference type="SAM" id="MobiDB-lite"/>
    </source>
</evidence>
<feature type="compositionally biased region" description="Low complexity" evidence="1">
    <location>
        <begin position="98"/>
        <end position="113"/>
    </location>
</feature>
<feature type="compositionally biased region" description="Low complexity" evidence="1">
    <location>
        <begin position="156"/>
        <end position="178"/>
    </location>
</feature>